<evidence type="ECO:0000256" key="10">
    <source>
        <dbReference type="SAM" id="Phobius"/>
    </source>
</evidence>
<dbReference type="AlphaFoldDB" id="A0A138A0K9"/>
<evidence type="ECO:0000256" key="8">
    <source>
        <dbReference type="ARBA" id="ARBA00023157"/>
    </source>
</evidence>
<keyword evidence="6" id="KW-0560">Oxidoreductase</keyword>
<evidence type="ECO:0000256" key="7">
    <source>
        <dbReference type="ARBA" id="ARBA00023136"/>
    </source>
</evidence>
<dbReference type="CDD" id="cd12922">
    <property type="entry name" value="VKOR_5"/>
    <property type="match status" value="1"/>
</dbReference>
<dbReference type="SMART" id="SM00756">
    <property type="entry name" value="VKc"/>
    <property type="match status" value="1"/>
</dbReference>
<name>A0A138A0K9_9ACTN</name>
<evidence type="ECO:0000313" key="12">
    <source>
        <dbReference type="EMBL" id="KXP03966.1"/>
    </source>
</evidence>
<dbReference type="Gene3D" id="1.20.1440.130">
    <property type="entry name" value="VKOR domain"/>
    <property type="match status" value="1"/>
</dbReference>
<keyword evidence="8" id="KW-1015">Disulfide bond</keyword>
<dbReference type="InterPro" id="IPR038354">
    <property type="entry name" value="VKOR_sf"/>
</dbReference>
<evidence type="ECO:0000256" key="9">
    <source>
        <dbReference type="ARBA" id="ARBA00023284"/>
    </source>
</evidence>
<gene>
    <name evidence="12" type="ORF">AXK60_19635</name>
</gene>
<evidence type="ECO:0000256" key="2">
    <source>
        <dbReference type="ARBA" id="ARBA00006214"/>
    </source>
</evidence>
<comment type="caution">
    <text evidence="12">The sequence shown here is derived from an EMBL/GenBank/DDBJ whole genome shotgun (WGS) entry which is preliminary data.</text>
</comment>
<protein>
    <submittedName>
        <fullName evidence="12">Vitamin K epoxide reductase</fullName>
    </submittedName>
</protein>
<evidence type="ECO:0000256" key="6">
    <source>
        <dbReference type="ARBA" id="ARBA00023002"/>
    </source>
</evidence>
<sequence>MPSTLHSADRAAALTRRSGPFARSLPWLLLVGGVIGLAAAFVLTVEKFALALDPAYAPTCSINPVLNCGSVMDTPQASAFGFPNSLLGIAGFAVVAAVGAALLAGAVFAQWFWSALQVGVTAAAGFVHWLIVQSLYDIGALCPYCMAVWAVTVPIFWYVTLRNLDRARSKPALRQGFRLWLDSVIRNHSIPLTVWFLVLIALIAQRFWSYWSTLL</sequence>
<proteinExistence type="inferred from homology"/>
<dbReference type="Proteomes" id="UP000070258">
    <property type="component" value="Unassembled WGS sequence"/>
</dbReference>
<keyword evidence="5 10" id="KW-1133">Transmembrane helix</keyword>
<feature type="transmembrane region" description="Helical" evidence="10">
    <location>
        <begin position="138"/>
        <end position="160"/>
    </location>
</feature>
<evidence type="ECO:0000256" key="4">
    <source>
        <dbReference type="ARBA" id="ARBA00022719"/>
    </source>
</evidence>
<keyword evidence="3 10" id="KW-0812">Transmembrane</keyword>
<comment type="subcellular location">
    <subcellularLocation>
        <location evidence="1">Membrane</location>
        <topology evidence="1">Multi-pass membrane protein</topology>
    </subcellularLocation>
</comment>
<dbReference type="InterPro" id="IPR041714">
    <property type="entry name" value="VKOR_Actinobacteria"/>
</dbReference>
<feature type="transmembrane region" description="Helical" evidence="10">
    <location>
        <begin position="192"/>
        <end position="211"/>
    </location>
</feature>
<comment type="similarity">
    <text evidence="2">Belongs to the VKOR family.</text>
</comment>
<reference evidence="13" key="1">
    <citation type="submission" date="2016-02" db="EMBL/GenBank/DDBJ databases">
        <authorList>
            <person name="Wen L."/>
            <person name="He K."/>
            <person name="Yang H."/>
        </authorList>
    </citation>
    <scope>NUCLEOTIDE SEQUENCE [LARGE SCALE GENOMIC DNA]</scope>
    <source>
        <strain evidence="13">JCM 15929</strain>
    </source>
</reference>
<evidence type="ECO:0000256" key="1">
    <source>
        <dbReference type="ARBA" id="ARBA00004141"/>
    </source>
</evidence>
<evidence type="ECO:0000256" key="5">
    <source>
        <dbReference type="ARBA" id="ARBA00022989"/>
    </source>
</evidence>
<dbReference type="GO" id="GO:0016020">
    <property type="term" value="C:membrane"/>
    <property type="evidence" value="ECO:0007669"/>
    <property type="project" value="UniProtKB-SubCell"/>
</dbReference>
<evidence type="ECO:0000256" key="3">
    <source>
        <dbReference type="ARBA" id="ARBA00022692"/>
    </source>
</evidence>
<accession>A0A138A0K9</accession>
<dbReference type="InterPro" id="IPR012932">
    <property type="entry name" value="VKOR"/>
</dbReference>
<keyword evidence="9" id="KW-0676">Redox-active center</keyword>
<evidence type="ECO:0000313" key="13">
    <source>
        <dbReference type="Proteomes" id="UP000070258"/>
    </source>
</evidence>
<organism evidence="12 13">
    <name type="scientific">Tsukamurella pseudospumae</name>
    <dbReference type="NCBI Taxonomy" id="239498"/>
    <lineage>
        <taxon>Bacteria</taxon>
        <taxon>Bacillati</taxon>
        <taxon>Actinomycetota</taxon>
        <taxon>Actinomycetes</taxon>
        <taxon>Mycobacteriales</taxon>
        <taxon>Tsukamurellaceae</taxon>
        <taxon>Tsukamurella</taxon>
    </lineage>
</organism>
<feature type="transmembrane region" description="Helical" evidence="10">
    <location>
        <begin position="85"/>
        <end position="104"/>
    </location>
</feature>
<feature type="transmembrane region" description="Helical" evidence="10">
    <location>
        <begin position="25"/>
        <end position="45"/>
    </location>
</feature>
<feature type="domain" description="Vitamin K epoxide reductase" evidence="11">
    <location>
        <begin position="22"/>
        <end position="163"/>
    </location>
</feature>
<feature type="transmembrane region" description="Helical" evidence="10">
    <location>
        <begin position="111"/>
        <end position="132"/>
    </location>
</feature>
<evidence type="ECO:0000259" key="11">
    <source>
        <dbReference type="SMART" id="SM00756"/>
    </source>
</evidence>
<dbReference type="GO" id="GO:0048038">
    <property type="term" value="F:quinone binding"/>
    <property type="evidence" value="ECO:0007669"/>
    <property type="project" value="UniProtKB-KW"/>
</dbReference>
<dbReference type="RefSeq" id="WP_068575074.1">
    <property type="nucleotide sequence ID" value="NZ_LSRF01000058.1"/>
</dbReference>
<keyword evidence="4" id="KW-0874">Quinone</keyword>
<dbReference type="STRING" id="239498.AXK60_19635"/>
<dbReference type="OrthoDB" id="9783799at2"/>
<dbReference type="GO" id="GO:0016491">
    <property type="term" value="F:oxidoreductase activity"/>
    <property type="evidence" value="ECO:0007669"/>
    <property type="project" value="UniProtKB-KW"/>
</dbReference>
<dbReference type="Pfam" id="PF07884">
    <property type="entry name" value="VKOR"/>
    <property type="match status" value="1"/>
</dbReference>
<dbReference type="EMBL" id="LSRF01000058">
    <property type="protein sequence ID" value="KXP03966.1"/>
    <property type="molecule type" value="Genomic_DNA"/>
</dbReference>
<keyword evidence="7 10" id="KW-0472">Membrane</keyword>